<comment type="subunit">
    <text evidence="9">Monomer.</text>
</comment>
<feature type="binding site" evidence="9">
    <location>
        <begin position="192"/>
        <end position="196"/>
    </location>
    <ligand>
        <name>GTP</name>
        <dbReference type="ChEBI" id="CHEBI:37565"/>
    </ligand>
</feature>
<dbReference type="PANTHER" id="PTHR11702:SF31">
    <property type="entry name" value="MITOCHONDRIAL RIBOSOME-ASSOCIATED GTPASE 2"/>
    <property type="match status" value="1"/>
</dbReference>
<evidence type="ECO:0000259" key="13">
    <source>
        <dbReference type="PROSITE" id="PS51883"/>
    </source>
</evidence>
<keyword evidence="4 9" id="KW-0479">Metal-binding</keyword>
<dbReference type="InterPro" id="IPR014100">
    <property type="entry name" value="GTP-bd_Obg/CgtA"/>
</dbReference>
<comment type="subcellular location">
    <subcellularLocation>
        <location evidence="9">Cytoplasm</location>
    </subcellularLocation>
</comment>
<keyword evidence="5 9" id="KW-0547">Nucleotide-binding</keyword>
<dbReference type="GO" id="GO:0003924">
    <property type="term" value="F:GTPase activity"/>
    <property type="evidence" value="ECO:0007669"/>
    <property type="project" value="UniProtKB-UniRule"/>
</dbReference>
<dbReference type="InterPro" id="IPR036346">
    <property type="entry name" value="GTP-bd_prot_GTP1/OBG_C_sf"/>
</dbReference>
<reference evidence="14 15" key="1">
    <citation type="submission" date="2019-03" db="EMBL/GenBank/DDBJ databases">
        <title>Draft genome sequences of novel Actinobacteria.</title>
        <authorList>
            <person name="Sahin N."/>
            <person name="Ay H."/>
            <person name="Saygin H."/>
        </authorList>
    </citation>
    <scope>NUCLEOTIDE SEQUENCE [LARGE SCALE GENOMIC DNA]</scope>
    <source>
        <strain evidence="14 15">JCM 13523</strain>
    </source>
</reference>
<feature type="binding site" evidence="9">
    <location>
        <begin position="167"/>
        <end position="174"/>
    </location>
    <ligand>
        <name>GTP</name>
        <dbReference type="ChEBI" id="CHEBI:37565"/>
    </ligand>
</feature>
<proteinExistence type="inferred from homology"/>
<dbReference type="PROSITE" id="PS51881">
    <property type="entry name" value="OCT"/>
    <property type="match status" value="1"/>
</dbReference>
<evidence type="ECO:0000256" key="6">
    <source>
        <dbReference type="ARBA" id="ARBA00022801"/>
    </source>
</evidence>
<evidence type="ECO:0000313" key="14">
    <source>
        <dbReference type="EMBL" id="TDD62203.1"/>
    </source>
</evidence>
<dbReference type="InterPro" id="IPR006169">
    <property type="entry name" value="GTP1_OBG_dom"/>
</dbReference>
<feature type="domain" description="OCT" evidence="12">
    <location>
        <begin position="357"/>
        <end position="435"/>
    </location>
</feature>
<dbReference type="PROSITE" id="PS51883">
    <property type="entry name" value="OBG"/>
    <property type="match status" value="1"/>
</dbReference>
<dbReference type="PRINTS" id="PR00326">
    <property type="entry name" value="GTP1OBG"/>
</dbReference>
<dbReference type="GO" id="GO:0005525">
    <property type="term" value="F:GTP binding"/>
    <property type="evidence" value="ECO:0007669"/>
    <property type="project" value="UniProtKB-UniRule"/>
</dbReference>
<evidence type="ECO:0000256" key="10">
    <source>
        <dbReference type="SAM" id="MobiDB-lite"/>
    </source>
</evidence>
<dbReference type="GO" id="GO:0005737">
    <property type="term" value="C:cytoplasm"/>
    <property type="evidence" value="ECO:0007669"/>
    <property type="project" value="UniProtKB-SubCell"/>
</dbReference>
<evidence type="ECO:0000256" key="3">
    <source>
        <dbReference type="ARBA" id="ARBA00022490"/>
    </source>
</evidence>
<dbReference type="Proteomes" id="UP000295124">
    <property type="component" value="Unassembled WGS sequence"/>
</dbReference>
<dbReference type="InterPro" id="IPR006073">
    <property type="entry name" value="GTP-bd"/>
</dbReference>
<dbReference type="Pfam" id="PF01926">
    <property type="entry name" value="MMR_HSR1"/>
    <property type="match status" value="1"/>
</dbReference>
<dbReference type="Pfam" id="PF09269">
    <property type="entry name" value="DUF1967"/>
    <property type="match status" value="1"/>
</dbReference>
<feature type="domain" description="OBG-type G" evidence="11">
    <location>
        <begin position="161"/>
        <end position="332"/>
    </location>
</feature>
<feature type="binding site" evidence="9">
    <location>
        <position position="174"/>
    </location>
    <ligand>
        <name>Mg(2+)</name>
        <dbReference type="ChEBI" id="CHEBI:18420"/>
    </ligand>
</feature>
<dbReference type="NCBIfam" id="NF008955">
    <property type="entry name" value="PRK12297.1"/>
    <property type="match status" value="1"/>
</dbReference>
<dbReference type="InterPro" id="IPR036726">
    <property type="entry name" value="GTP1_OBG_dom_sf"/>
</dbReference>
<dbReference type="Gene3D" id="2.70.210.12">
    <property type="entry name" value="GTP1/OBG domain"/>
    <property type="match status" value="1"/>
</dbReference>
<feature type="binding site" evidence="9">
    <location>
        <begin position="313"/>
        <end position="315"/>
    </location>
    <ligand>
        <name>GTP</name>
        <dbReference type="ChEBI" id="CHEBI:37565"/>
    </ligand>
</feature>
<dbReference type="PROSITE" id="PS00905">
    <property type="entry name" value="GTP1_OBG"/>
    <property type="match status" value="1"/>
</dbReference>
<dbReference type="GO" id="GO:0000287">
    <property type="term" value="F:magnesium ion binding"/>
    <property type="evidence" value="ECO:0007669"/>
    <property type="project" value="InterPro"/>
</dbReference>
<organism evidence="14 15">
    <name type="scientific">Kribbella antibiotica</name>
    <dbReference type="NCBI Taxonomy" id="190195"/>
    <lineage>
        <taxon>Bacteria</taxon>
        <taxon>Bacillati</taxon>
        <taxon>Actinomycetota</taxon>
        <taxon>Actinomycetes</taxon>
        <taxon>Propionibacteriales</taxon>
        <taxon>Kribbellaceae</taxon>
        <taxon>Kribbella</taxon>
    </lineage>
</organism>
<comment type="caution">
    <text evidence="14">The sequence shown here is derived from an EMBL/GenBank/DDBJ whole genome shotgun (WGS) entry which is preliminary data.</text>
</comment>
<keyword evidence="6 9" id="KW-0378">Hydrolase</keyword>
<feature type="binding site" evidence="9">
    <location>
        <position position="194"/>
    </location>
    <ligand>
        <name>Mg(2+)</name>
        <dbReference type="ChEBI" id="CHEBI:18420"/>
    </ligand>
</feature>
<feature type="binding site" evidence="9">
    <location>
        <begin position="214"/>
        <end position="217"/>
    </location>
    <ligand>
        <name>GTP</name>
        <dbReference type="ChEBI" id="CHEBI:37565"/>
    </ligand>
</feature>
<feature type="region of interest" description="Disordered" evidence="10">
    <location>
        <begin position="63"/>
        <end position="88"/>
    </location>
</feature>
<feature type="binding site" evidence="9">
    <location>
        <begin position="284"/>
        <end position="287"/>
    </location>
    <ligand>
        <name>GTP</name>
        <dbReference type="ChEBI" id="CHEBI:37565"/>
    </ligand>
</feature>
<evidence type="ECO:0000313" key="15">
    <source>
        <dbReference type="Proteomes" id="UP000295124"/>
    </source>
</evidence>
<dbReference type="EMBL" id="SMKX01000008">
    <property type="protein sequence ID" value="TDD62203.1"/>
    <property type="molecule type" value="Genomic_DNA"/>
</dbReference>
<evidence type="ECO:0000259" key="11">
    <source>
        <dbReference type="PROSITE" id="PS51710"/>
    </source>
</evidence>
<keyword evidence="3 9" id="KW-0963">Cytoplasm</keyword>
<dbReference type="FunFam" id="2.70.210.12:FF:000001">
    <property type="entry name" value="GTPase Obg"/>
    <property type="match status" value="1"/>
</dbReference>
<dbReference type="InterPro" id="IPR031167">
    <property type="entry name" value="G_OBG"/>
</dbReference>
<dbReference type="Gene3D" id="3.40.50.300">
    <property type="entry name" value="P-loop containing nucleotide triphosphate hydrolases"/>
    <property type="match status" value="1"/>
</dbReference>
<evidence type="ECO:0000256" key="4">
    <source>
        <dbReference type="ARBA" id="ARBA00022723"/>
    </source>
</evidence>
<dbReference type="NCBIfam" id="TIGR02729">
    <property type="entry name" value="Obg_CgtA"/>
    <property type="match status" value="1"/>
</dbReference>
<dbReference type="HAMAP" id="MF_01454">
    <property type="entry name" value="GTPase_Obg"/>
    <property type="match status" value="1"/>
</dbReference>
<dbReference type="InterPro" id="IPR006074">
    <property type="entry name" value="GTP1-OBG_CS"/>
</dbReference>
<dbReference type="NCBIfam" id="TIGR03595">
    <property type="entry name" value="Obg_CgtA_exten"/>
    <property type="match status" value="1"/>
</dbReference>
<feature type="region of interest" description="Disordered" evidence="10">
    <location>
        <begin position="448"/>
        <end position="485"/>
    </location>
</feature>
<dbReference type="InterPro" id="IPR045086">
    <property type="entry name" value="OBG_GTPase"/>
</dbReference>
<accession>A0A4R4ZT20</accession>
<dbReference type="PROSITE" id="PS51710">
    <property type="entry name" value="G_OBG"/>
    <property type="match status" value="1"/>
</dbReference>
<keyword evidence="7 9" id="KW-0460">Magnesium</keyword>
<evidence type="ECO:0000256" key="9">
    <source>
        <dbReference type="HAMAP-Rule" id="MF_01454"/>
    </source>
</evidence>
<dbReference type="PANTHER" id="PTHR11702">
    <property type="entry name" value="DEVELOPMENTALLY REGULATED GTP-BINDING PROTEIN-RELATED"/>
    <property type="match status" value="1"/>
</dbReference>
<dbReference type="InterPro" id="IPR027417">
    <property type="entry name" value="P-loop_NTPase"/>
</dbReference>
<evidence type="ECO:0000256" key="1">
    <source>
        <dbReference type="ARBA" id="ARBA00001946"/>
    </source>
</evidence>
<name>A0A4R4ZT20_9ACTN</name>
<evidence type="ECO:0000256" key="2">
    <source>
        <dbReference type="ARBA" id="ARBA00007699"/>
    </source>
</evidence>
<comment type="similarity">
    <text evidence="2 9">Belongs to the TRAFAC class OBG-HflX-like GTPase superfamily. OBG GTPase family.</text>
</comment>
<sequence length="530" mass="56427">MAIPSFVDRVTVHVTAGRGGHGCASVHREKFKPLGGPDGGNGGDGGSVILRVDPDTTTLVDYHRSSHRAGTNGAQGKGDHQAGSNGETVILPVPEGTVISVDGIVVADLVGPGAEFVAAQGGKGGLGNAALASSSRKAPGFALLGEDGEERTLVLELKVVADIGLVGFPSAGKSSLIASISRARPKIADYPFTTLIPNLGVVVAGGETTFTVADVPGLIEGASEGRGLGHDFLRHVERCAALVHVIDCATYEPGRDPLSDLDTIEAELTAHGGLEDRPRLVALNKIDVPDAREIAEMVQEGLEERGLQVFPISTASHEGLEALKFAMAEIVAKRRAEEEKPDSTRIIIRPQVQGGPEFKVKKLPADGEGDWLVQGGKPERWVKQTDFTNPEAVGYLADRLNRLGVERALLELGATEGEGVIIGDGPNAVMFDFAPEVQAGAELLSRRGEDQRLEENRPALDRRRRKDEEYHALRSGEKTKSDLSEYGHGWIEDEVDLTPAEARRVAEKAEKLARKEARELAAQKDLDQNG</sequence>
<dbReference type="SUPFAM" id="SSF82051">
    <property type="entry name" value="Obg GTP-binding protein N-terminal domain"/>
    <property type="match status" value="1"/>
</dbReference>
<dbReference type="AlphaFoldDB" id="A0A4R4ZT20"/>
<dbReference type="NCBIfam" id="NF008954">
    <property type="entry name" value="PRK12296.1"/>
    <property type="match status" value="1"/>
</dbReference>
<evidence type="ECO:0000256" key="7">
    <source>
        <dbReference type="ARBA" id="ARBA00022842"/>
    </source>
</evidence>
<dbReference type="SUPFAM" id="SSF52540">
    <property type="entry name" value="P-loop containing nucleoside triphosphate hydrolases"/>
    <property type="match status" value="1"/>
</dbReference>
<comment type="cofactor">
    <cofactor evidence="1 9">
        <name>Mg(2+)</name>
        <dbReference type="ChEBI" id="CHEBI:18420"/>
    </cofactor>
</comment>
<dbReference type="Gene3D" id="3.30.300.350">
    <property type="entry name" value="GTP-binding protein OBG, C-terminal domain"/>
    <property type="match status" value="1"/>
</dbReference>
<dbReference type="CDD" id="cd01898">
    <property type="entry name" value="Obg"/>
    <property type="match status" value="1"/>
</dbReference>
<comment type="function">
    <text evidence="9">An essential GTPase which binds GTP, GDP and possibly (p)ppGpp with moderate affinity, with high nucleotide exchange rates and a fairly low GTP hydrolysis rate. Plays a role in control of the cell cycle, stress response, ribosome biogenesis and in those bacteria that undergo differentiation, in morphogenesis control.</text>
</comment>
<protein>
    <recommendedName>
        <fullName evidence="9">GTPase Obg</fullName>
        <ecNumber evidence="9">3.6.5.-</ecNumber>
    </recommendedName>
    <alternativeName>
        <fullName evidence="9">GTP-binding protein Obg</fullName>
    </alternativeName>
</protein>
<dbReference type="SUPFAM" id="SSF102741">
    <property type="entry name" value="Obg GTP-binding protein C-terminal domain"/>
    <property type="match status" value="1"/>
</dbReference>
<evidence type="ECO:0000259" key="12">
    <source>
        <dbReference type="PROSITE" id="PS51881"/>
    </source>
</evidence>
<dbReference type="Pfam" id="PF01018">
    <property type="entry name" value="GTP1_OBG"/>
    <property type="match status" value="1"/>
</dbReference>
<dbReference type="EC" id="3.6.5.-" evidence="9"/>
<keyword evidence="15" id="KW-1185">Reference proteome</keyword>
<gene>
    <name evidence="14" type="primary">obgE</name>
    <name evidence="9" type="synonym">obg</name>
    <name evidence="14" type="ORF">E1263_04825</name>
</gene>
<dbReference type="OrthoDB" id="9807318at2"/>
<feature type="domain" description="Obg" evidence="13">
    <location>
        <begin position="4"/>
        <end position="160"/>
    </location>
</feature>
<evidence type="ECO:0000256" key="5">
    <source>
        <dbReference type="ARBA" id="ARBA00022741"/>
    </source>
</evidence>
<dbReference type="NCBIfam" id="NF008956">
    <property type="entry name" value="PRK12299.1"/>
    <property type="match status" value="1"/>
</dbReference>
<dbReference type="InterPro" id="IPR015349">
    <property type="entry name" value="OCT_dom"/>
</dbReference>
<dbReference type="GO" id="GO:0042254">
    <property type="term" value="P:ribosome biogenesis"/>
    <property type="evidence" value="ECO:0007669"/>
    <property type="project" value="UniProtKB-UniRule"/>
</dbReference>
<evidence type="ECO:0000256" key="8">
    <source>
        <dbReference type="ARBA" id="ARBA00023134"/>
    </source>
</evidence>
<keyword evidence="8 9" id="KW-0342">GTP-binding</keyword>
<dbReference type="RefSeq" id="WP_132165771.1">
    <property type="nucleotide sequence ID" value="NZ_SMKX01000008.1"/>
</dbReference>